<dbReference type="AlphaFoldDB" id="Q46504"/>
<reference evidence="2" key="1">
    <citation type="journal article" date="1993" name="J. Bacteriol.">
        <title>Characterization of a small plasmid from Desulfovibrio desulfuricans and its use for shuttle vector construction.</title>
        <authorList>
            <person name="Wall J.D."/>
            <person name="Rapp-Giles B.J."/>
            <person name="Rousset M."/>
        </authorList>
    </citation>
    <scope>NUCLEOTIDE SEQUENCE</scope>
    <source>
        <strain evidence="2">G100A</strain>
    </source>
</reference>
<name>Q46504_DESDE</name>
<dbReference type="EMBL" id="L05338">
    <property type="protein sequence ID" value="AAA71900.1"/>
    <property type="molecule type" value="Genomic_DNA"/>
</dbReference>
<proteinExistence type="predicted"/>
<evidence type="ECO:0000256" key="1">
    <source>
        <dbReference type="SAM" id="MobiDB-lite"/>
    </source>
</evidence>
<feature type="non-terminal residue" evidence="2">
    <location>
        <position position="1"/>
    </location>
</feature>
<sequence>NSSPLFPTTGKLFCSDDLAPQGAHVAQRCISALFSLSARRESGESSTTEITLDDHKTITTRSGYAGPAPASRGWG</sequence>
<protein>
    <submittedName>
        <fullName evidence="2">ORF150</fullName>
    </submittedName>
</protein>
<feature type="region of interest" description="Disordered" evidence="1">
    <location>
        <begin position="44"/>
        <end position="75"/>
    </location>
</feature>
<accession>Q46504</accession>
<evidence type="ECO:0000313" key="2">
    <source>
        <dbReference type="EMBL" id="AAA71900.1"/>
    </source>
</evidence>
<organism evidence="2">
    <name type="scientific">Desulfovibrio desulfuricans</name>
    <dbReference type="NCBI Taxonomy" id="876"/>
    <lineage>
        <taxon>Bacteria</taxon>
        <taxon>Pseudomonadati</taxon>
        <taxon>Thermodesulfobacteriota</taxon>
        <taxon>Desulfovibrionia</taxon>
        <taxon>Desulfovibrionales</taxon>
        <taxon>Desulfovibrionaceae</taxon>
        <taxon>Desulfovibrio</taxon>
    </lineage>
</organism>